<dbReference type="EMBL" id="CP014672">
    <property type="protein sequence ID" value="ANW98116.1"/>
    <property type="molecule type" value="Genomic_DNA"/>
</dbReference>
<accession>A0A1B1YBH3</accession>
<dbReference type="RefSeq" id="WP_015358393.1">
    <property type="nucleotide sequence ID" value="NZ_CP014672.1"/>
</dbReference>
<proteinExistence type="predicted"/>
<evidence type="ECO:0000259" key="1">
    <source>
        <dbReference type="Pfam" id="PF04545"/>
    </source>
</evidence>
<name>A0A1B1YBH3_THEST</name>
<protein>
    <submittedName>
        <fullName evidence="2">RNA polymerase subunit sigma-70</fullName>
    </submittedName>
</protein>
<reference evidence="2 3" key="1">
    <citation type="submission" date="2016-02" db="EMBL/GenBank/DDBJ databases">
        <title>Comparison of Clostridium stercorarium subspecies using comparative genomics and transcriptomics.</title>
        <authorList>
            <person name="Schellenberg J."/>
            <person name="Thallinger G."/>
            <person name="Levin D.B."/>
            <person name="Zhang X."/>
            <person name="Alvare G."/>
            <person name="Fristensky B."/>
            <person name="Sparling R."/>
        </authorList>
    </citation>
    <scope>NUCLEOTIDE SEQUENCE [LARGE SCALE GENOMIC DNA]</scope>
    <source>
        <strain evidence="2 3">DSM 2910</strain>
    </source>
</reference>
<organism evidence="2 3">
    <name type="scientific">Thermoclostridium stercorarium subsp. thermolacticum DSM 2910</name>
    <dbReference type="NCBI Taxonomy" id="1121336"/>
    <lineage>
        <taxon>Bacteria</taxon>
        <taxon>Bacillati</taxon>
        <taxon>Bacillota</taxon>
        <taxon>Clostridia</taxon>
        <taxon>Eubacteriales</taxon>
        <taxon>Oscillospiraceae</taxon>
        <taxon>Thermoclostridium</taxon>
    </lineage>
</organism>
<dbReference type="AlphaFoldDB" id="A0A1B1YBH3"/>
<dbReference type="Gene3D" id="1.20.140.160">
    <property type="match status" value="1"/>
</dbReference>
<feature type="domain" description="RNA polymerase sigma-70 region 4" evidence="1">
    <location>
        <begin position="129"/>
        <end position="174"/>
    </location>
</feature>
<dbReference type="GO" id="GO:0003700">
    <property type="term" value="F:DNA-binding transcription factor activity"/>
    <property type="evidence" value="ECO:0007669"/>
    <property type="project" value="InterPro"/>
</dbReference>
<dbReference type="OrthoDB" id="2449942at2"/>
<evidence type="ECO:0000313" key="3">
    <source>
        <dbReference type="Proteomes" id="UP000092971"/>
    </source>
</evidence>
<dbReference type="Pfam" id="PF04545">
    <property type="entry name" value="Sigma70_r4"/>
    <property type="match status" value="1"/>
</dbReference>
<dbReference type="GO" id="GO:0006352">
    <property type="term" value="P:DNA-templated transcription initiation"/>
    <property type="evidence" value="ECO:0007669"/>
    <property type="project" value="InterPro"/>
</dbReference>
<gene>
    <name evidence="2" type="ORF">CSTERTH_03180</name>
</gene>
<sequence length="180" mass="21216">MTIDIIAKLQNGNGNAAIVLINKFNPLLKKYAYKLNYEDAYNDLLADLISLLNNLQISNIKNQREESIVSYIRTSIHSFYVKRLIQIKRLRNISLYSQLNDKERYYIESLPSTTDVYSDCELHYIKKILTKQEFKIIYMIYFLGYTVTEIAKSQNVSRQAVNQMKNRVLKKLRKAYLDKL</sequence>
<evidence type="ECO:0000313" key="2">
    <source>
        <dbReference type="EMBL" id="ANW98116.1"/>
    </source>
</evidence>
<dbReference type="Proteomes" id="UP000092971">
    <property type="component" value="Chromosome"/>
</dbReference>
<dbReference type="SUPFAM" id="SSF88659">
    <property type="entry name" value="Sigma3 and sigma4 domains of RNA polymerase sigma factors"/>
    <property type="match status" value="1"/>
</dbReference>
<dbReference type="InterPro" id="IPR007630">
    <property type="entry name" value="RNA_pol_sigma70_r4"/>
</dbReference>
<dbReference type="InterPro" id="IPR013324">
    <property type="entry name" value="RNA_pol_sigma_r3/r4-like"/>
</dbReference>